<proteinExistence type="predicted"/>
<dbReference type="AlphaFoldDB" id="A0AAU7PX41"/>
<name>A0AAU7PX41_9FIRM</name>
<reference evidence="1" key="1">
    <citation type="submission" date="2024-06" db="EMBL/GenBank/DDBJ databases">
        <title>Lacrimispora cavernae sp. nov., a novel anaerobe isolated from bat guano pile inside a cave.</title>
        <authorList>
            <person name="Miller S.L."/>
            <person name="Lu N."/>
            <person name="King J."/>
            <person name="Sankaranarayanan K."/>
            <person name="Lawson P.A."/>
        </authorList>
    </citation>
    <scope>NUCLEOTIDE SEQUENCE</scope>
    <source>
        <strain evidence="1">BS-2</strain>
    </source>
</reference>
<accession>A0AAU7PX41</accession>
<sequence length="101" mass="11745">MQRFHSFINEKSSDKVMIVNSEQPKAAVFCLQGLNLIYTIDHDYKTEKIHCFETDLFNDILRRETSERTMKLLDFSSDLWLAYLDEMSRNFGGSALGISKT</sequence>
<gene>
    <name evidence="1" type="ORF">ABFV83_10115</name>
</gene>
<evidence type="ECO:0000313" key="1">
    <source>
        <dbReference type="EMBL" id="XBS56116.1"/>
    </source>
</evidence>
<dbReference type="RefSeq" id="WP_349948744.1">
    <property type="nucleotide sequence ID" value="NZ_CP157940.1"/>
</dbReference>
<dbReference type="EMBL" id="CP157940">
    <property type="protein sequence ID" value="XBS56116.1"/>
    <property type="molecule type" value="Genomic_DNA"/>
</dbReference>
<organism evidence="1">
    <name type="scientific">Lacrimispora sp. BS-2</name>
    <dbReference type="NCBI Taxonomy" id="3151850"/>
    <lineage>
        <taxon>Bacteria</taxon>
        <taxon>Bacillati</taxon>
        <taxon>Bacillota</taxon>
        <taxon>Clostridia</taxon>
        <taxon>Lachnospirales</taxon>
        <taxon>Lachnospiraceae</taxon>
        <taxon>Lacrimispora</taxon>
    </lineage>
</organism>
<protein>
    <submittedName>
        <fullName evidence="1">Uncharacterized protein</fullName>
    </submittedName>
</protein>